<feature type="region of interest" description="Disordered" evidence="3">
    <location>
        <begin position="1"/>
        <end position="84"/>
    </location>
</feature>
<keyword evidence="2" id="KW-0175">Coiled coil</keyword>
<dbReference type="Proteomes" id="UP000053599">
    <property type="component" value="Unassembled WGS sequence"/>
</dbReference>
<evidence type="ECO:0000256" key="2">
    <source>
        <dbReference type="SAM" id="Coils"/>
    </source>
</evidence>
<dbReference type="PANTHER" id="PTHR12832:SF18">
    <property type="entry name" value="IQ CALMODULIN-BINDING MOTIF DOMAIN PROTEIN (AFU_ORTHOLOGUE AFUA_1G08920)"/>
    <property type="match status" value="1"/>
</dbReference>
<feature type="region of interest" description="Disordered" evidence="3">
    <location>
        <begin position="446"/>
        <end position="488"/>
    </location>
</feature>
<proteinExistence type="inferred from homology"/>
<evidence type="ECO:0000313" key="5">
    <source>
        <dbReference type="Proteomes" id="UP000053599"/>
    </source>
</evidence>
<sequence>MFQHDKTMMEPRTSEPQDIEMDFGPHSDADLPEPPPRLAARFYRKTSARRKTSANSSRRSSISSIHSHSSTRSSHGGPHSTHIAQHLRRASIIESRKARLADRAAHAEQVRLRAAAAKAARGVSYSEEKALAAQAAREKMLADITARCEEEVRRAKKVAEETKEKKAAELARLKDEMAEKFVEAARRKSIYQQGMRRPRLSSLAAVEEKKVAPTALTKLDRVYAAKVIQRSWRSYRSSKVMTDFSALGLNLTHARALSFEELTGLLSTERATTVTSQLLKQLGVFEDGSDDSTAIRVFLSAYLILSHPVQAFSHGGNEPQEQELMEKAKSLVESFEAHIKTMTATSPQNGLPASRDALCFSYNDFSATFHAWKSQDLEVLVDTLIGSFVNLDLILQATKDDHEGHVAQDYLDAVRQEQIRLLARLKRLAGPEQALSKVRVAVRKARKQRAAEQRQNTVEQVPRASTPVNENQSNLNAAPLTPPATPQPYQRERDLKTSTFANNLGQIMTVLPSNREIAHEILINGSFEVNQRPWTDARKDLMNSLRTSMRASMQDGSSDAAATWTHAMAVLIREKLINLISRRHPLYDRIDGFLDPALINQQCRNGMFSYTYFFETISGLIAQLCSPGRDEIVRAFAADTTSDTIDRLFDLINIIDLMTLDHINFQFRLAAESVLERGHEHEIASFEKDLREGVHGLGRTKQWWSSAKVAVAPNTSGGAIYARALTDLVLRNTHLSYRDLPETLQLDYVRLLKFRARAFHMVATSSVLLTTKIRLRRNRESLWTKDAERLMSLDLLSTDVNRIVSLVESSHMMPESTKEGLSNFVGRVLPGAVHAARNAETAEQDHQDAIHSSSEYTPSEADDDETGDVFTEQIASFLLKSLREHVFARLSASGTAERVRTTTGAAEVLARAGMPEFLEEVNRLVDGLGRIRAVDLKAHGKWYDQVAAELA</sequence>
<dbReference type="PANTHER" id="PTHR12832">
    <property type="entry name" value="TESTIS-SPECIFIC PROTEIN PBS13 T-COMPLEX 11"/>
    <property type="match status" value="1"/>
</dbReference>
<feature type="compositionally biased region" description="Low complexity" evidence="3">
    <location>
        <begin position="53"/>
        <end position="82"/>
    </location>
</feature>
<organism evidence="4 5">
    <name type="scientific">Exophiala sideris</name>
    <dbReference type="NCBI Taxonomy" id="1016849"/>
    <lineage>
        <taxon>Eukaryota</taxon>
        <taxon>Fungi</taxon>
        <taxon>Dikarya</taxon>
        <taxon>Ascomycota</taxon>
        <taxon>Pezizomycotina</taxon>
        <taxon>Eurotiomycetes</taxon>
        <taxon>Chaetothyriomycetidae</taxon>
        <taxon>Chaetothyriales</taxon>
        <taxon>Herpotrichiellaceae</taxon>
        <taxon>Exophiala</taxon>
    </lineage>
</organism>
<dbReference type="Pfam" id="PF05794">
    <property type="entry name" value="Tcp11"/>
    <property type="match status" value="1"/>
</dbReference>
<gene>
    <name evidence="4" type="ORF">PV11_05149</name>
</gene>
<name>A0A0D1YPD3_9EURO</name>
<dbReference type="EMBL" id="KN846952">
    <property type="protein sequence ID" value="KIV83094.1"/>
    <property type="molecule type" value="Genomic_DNA"/>
</dbReference>
<comment type="similarity">
    <text evidence="1">Belongs to the TCP11 family.</text>
</comment>
<accession>A0A0D1YPD3</accession>
<dbReference type="AlphaFoldDB" id="A0A0D1YPD3"/>
<dbReference type="OrthoDB" id="276323at2759"/>
<evidence type="ECO:0000256" key="3">
    <source>
        <dbReference type="SAM" id="MobiDB-lite"/>
    </source>
</evidence>
<dbReference type="HOGENOM" id="CLU_005050_0_0_1"/>
<evidence type="ECO:0008006" key="6">
    <source>
        <dbReference type="Google" id="ProtNLM"/>
    </source>
</evidence>
<feature type="region of interest" description="Disordered" evidence="3">
    <location>
        <begin position="838"/>
        <end position="865"/>
    </location>
</feature>
<feature type="compositionally biased region" description="Basic residues" evidence="3">
    <location>
        <begin position="42"/>
        <end position="52"/>
    </location>
</feature>
<dbReference type="STRING" id="1016849.A0A0D1YPD3"/>
<evidence type="ECO:0000313" key="4">
    <source>
        <dbReference type="EMBL" id="KIV83094.1"/>
    </source>
</evidence>
<evidence type="ECO:0000256" key="1">
    <source>
        <dbReference type="ARBA" id="ARBA00010954"/>
    </source>
</evidence>
<protein>
    <recommendedName>
        <fullName evidence="6">IQ calmodulin-binding motif domain protein</fullName>
    </recommendedName>
</protein>
<dbReference type="GO" id="GO:0010737">
    <property type="term" value="P:protein kinase A signaling"/>
    <property type="evidence" value="ECO:0007669"/>
    <property type="project" value="TreeGrafter"/>
</dbReference>
<feature type="compositionally biased region" description="Basic and acidic residues" evidence="3">
    <location>
        <begin position="1"/>
        <end position="15"/>
    </location>
</feature>
<dbReference type="InterPro" id="IPR008862">
    <property type="entry name" value="Tcp11"/>
</dbReference>
<feature type="coiled-coil region" evidence="2">
    <location>
        <begin position="145"/>
        <end position="183"/>
    </location>
</feature>
<reference evidence="4 5" key="1">
    <citation type="submission" date="2015-01" db="EMBL/GenBank/DDBJ databases">
        <title>The Genome Sequence of Exophiala sideris CBS121828.</title>
        <authorList>
            <consortium name="The Broad Institute Genomics Platform"/>
            <person name="Cuomo C."/>
            <person name="de Hoog S."/>
            <person name="Gorbushina A."/>
            <person name="Stielow B."/>
            <person name="Teixiera M."/>
            <person name="Abouelleil A."/>
            <person name="Chapman S.B."/>
            <person name="Priest M."/>
            <person name="Young S.K."/>
            <person name="Wortman J."/>
            <person name="Nusbaum C."/>
            <person name="Birren B."/>
        </authorList>
    </citation>
    <scope>NUCLEOTIDE SEQUENCE [LARGE SCALE GENOMIC DNA]</scope>
    <source>
        <strain evidence="4 5">CBS 121828</strain>
    </source>
</reference>